<keyword evidence="1" id="KW-0175">Coiled coil</keyword>
<dbReference type="Gene3D" id="1.10.287.110">
    <property type="entry name" value="DnaJ domain"/>
    <property type="match status" value="1"/>
</dbReference>
<dbReference type="Proteomes" id="UP000887540">
    <property type="component" value="Unplaced"/>
</dbReference>
<feature type="region of interest" description="Disordered" evidence="2">
    <location>
        <begin position="419"/>
        <end position="443"/>
    </location>
</feature>
<sequence length="443" mass="51937">MSIITKNYYDILRIERPSSILDIKKAYKKLAKIYHPDKNENASSCTEIFKEIKLAYEVLIDPEKKRSHDIELLSKEFFQPEMKFQKPRPWKKKEEINSNAFKEKQRNLLRIVRQVKCFNASPVPMKIYPPKKHFKRRFKRREFLFLKRNIHKVLLTWDQYKTRLKEWAEAELLGLRKNKKCPISVFPDSSVTLDEEPKKIAHVESVDETLGSLTISDISINRVDITLPSINGDSEIKLKDSRIQSIQSEGSKTIDEIEIITLDDDEEPIESMPIYKNQDMSVFMDQLSSQLDLEQGKDKVNQEIAQLKQANASLELELQKVNEEKETYKQNAAKLENELKEKDGKIQQLKEQLSRLSKSKNATFSIVFNENSIYQKVTEDFSMEQHQELHHYIISHVNKNVELIESFEAQPSKNYKKFLQKKSGEERKANLGKYQAKHKGSKQ</sequence>
<protein>
    <submittedName>
        <fullName evidence="5">J domain-containing protein</fullName>
    </submittedName>
</protein>
<dbReference type="SUPFAM" id="SSF46565">
    <property type="entry name" value="Chaperone J-domain"/>
    <property type="match status" value="1"/>
</dbReference>
<keyword evidence="4" id="KW-1185">Reference proteome</keyword>
<dbReference type="InterPro" id="IPR001623">
    <property type="entry name" value="DnaJ_domain"/>
</dbReference>
<feature type="coiled-coil region" evidence="1">
    <location>
        <begin position="290"/>
        <end position="359"/>
    </location>
</feature>
<name>A0A914EG18_9BILA</name>
<feature type="domain" description="J" evidence="3">
    <location>
        <begin position="7"/>
        <end position="72"/>
    </location>
</feature>
<evidence type="ECO:0000256" key="1">
    <source>
        <dbReference type="SAM" id="Coils"/>
    </source>
</evidence>
<dbReference type="WBParaSite" id="ACRNAN_scaffold8063.g9832.t1">
    <property type="protein sequence ID" value="ACRNAN_scaffold8063.g9832.t1"/>
    <property type="gene ID" value="ACRNAN_scaffold8063.g9832"/>
</dbReference>
<proteinExistence type="predicted"/>
<dbReference type="PRINTS" id="PR00625">
    <property type="entry name" value="JDOMAIN"/>
</dbReference>
<reference evidence="5" key="1">
    <citation type="submission" date="2022-11" db="UniProtKB">
        <authorList>
            <consortium name="WormBaseParasite"/>
        </authorList>
    </citation>
    <scope>IDENTIFICATION</scope>
</reference>
<dbReference type="SMART" id="SM00271">
    <property type="entry name" value="DnaJ"/>
    <property type="match status" value="1"/>
</dbReference>
<dbReference type="CDD" id="cd06257">
    <property type="entry name" value="DnaJ"/>
    <property type="match status" value="1"/>
</dbReference>
<dbReference type="PANTHER" id="PTHR24074">
    <property type="entry name" value="CO-CHAPERONE PROTEIN DJLA"/>
    <property type="match status" value="1"/>
</dbReference>
<dbReference type="InterPro" id="IPR036869">
    <property type="entry name" value="J_dom_sf"/>
</dbReference>
<evidence type="ECO:0000259" key="3">
    <source>
        <dbReference type="PROSITE" id="PS50076"/>
    </source>
</evidence>
<evidence type="ECO:0000313" key="5">
    <source>
        <dbReference type="WBParaSite" id="ACRNAN_scaffold8063.g9832.t1"/>
    </source>
</evidence>
<accession>A0A914EG18</accession>
<evidence type="ECO:0000256" key="2">
    <source>
        <dbReference type="SAM" id="MobiDB-lite"/>
    </source>
</evidence>
<dbReference type="AlphaFoldDB" id="A0A914EG18"/>
<dbReference type="InterPro" id="IPR050817">
    <property type="entry name" value="DjlA_DnaK_co-chaperone"/>
</dbReference>
<evidence type="ECO:0000313" key="4">
    <source>
        <dbReference type="Proteomes" id="UP000887540"/>
    </source>
</evidence>
<organism evidence="4 5">
    <name type="scientific">Acrobeloides nanus</name>
    <dbReference type="NCBI Taxonomy" id="290746"/>
    <lineage>
        <taxon>Eukaryota</taxon>
        <taxon>Metazoa</taxon>
        <taxon>Ecdysozoa</taxon>
        <taxon>Nematoda</taxon>
        <taxon>Chromadorea</taxon>
        <taxon>Rhabditida</taxon>
        <taxon>Tylenchina</taxon>
        <taxon>Cephalobomorpha</taxon>
        <taxon>Cephaloboidea</taxon>
        <taxon>Cephalobidae</taxon>
        <taxon>Acrobeloides</taxon>
    </lineage>
</organism>
<dbReference type="PROSITE" id="PS50076">
    <property type="entry name" value="DNAJ_2"/>
    <property type="match status" value="1"/>
</dbReference>
<dbReference type="Pfam" id="PF00226">
    <property type="entry name" value="DnaJ"/>
    <property type="match status" value="1"/>
</dbReference>